<name>A0A285LU64_9NOCA</name>
<organism evidence="2 3">
    <name type="scientific">Nocardia amikacinitolerans</name>
    <dbReference type="NCBI Taxonomy" id="756689"/>
    <lineage>
        <taxon>Bacteria</taxon>
        <taxon>Bacillati</taxon>
        <taxon>Actinomycetota</taxon>
        <taxon>Actinomycetes</taxon>
        <taxon>Mycobacteriales</taxon>
        <taxon>Nocardiaceae</taxon>
        <taxon>Nocardia</taxon>
    </lineage>
</organism>
<feature type="signal peptide" evidence="1">
    <location>
        <begin position="1"/>
        <end position="36"/>
    </location>
</feature>
<keyword evidence="1" id="KW-0732">Signal</keyword>
<gene>
    <name evidence="2" type="ORF">SAMN04244553_5421</name>
</gene>
<dbReference type="AlphaFoldDB" id="A0A285LU64"/>
<protein>
    <submittedName>
        <fullName evidence="2">Uncharacterized protein</fullName>
    </submittedName>
</protein>
<evidence type="ECO:0000256" key="1">
    <source>
        <dbReference type="SAM" id="SignalP"/>
    </source>
</evidence>
<keyword evidence="3" id="KW-1185">Reference proteome</keyword>
<accession>A0A285LU64</accession>
<feature type="chain" id="PRO_5013080590" evidence="1">
    <location>
        <begin position="37"/>
        <end position="100"/>
    </location>
</feature>
<sequence>MSTTRKSATGRMLARVAVAGAAAAIPLAALAVPASAEPGTPTITEVRHHHPKDCHGNWGWDFWDNDWNRWNQWDRCDGWNNNGWHGNGHWGWPRGWFGSS</sequence>
<reference evidence="2 3" key="1">
    <citation type="submission" date="2017-09" db="EMBL/GenBank/DDBJ databases">
        <authorList>
            <person name="Ehlers B."/>
            <person name="Leendertz F.H."/>
        </authorList>
    </citation>
    <scope>NUCLEOTIDE SEQUENCE [LARGE SCALE GENOMIC DNA]</scope>
    <source>
        <strain evidence="2 3">DSM 45537</strain>
    </source>
</reference>
<dbReference type="EMBL" id="OBEG01000006">
    <property type="protein sequence ID" value="SNY88448.1"/>
    <property type="molecule type" value="Genomic_DNA"/>
</dbReference>
<proteinExistence type="predicted"/>
<dbReference type="RefSeq" id="WP_143861542.1">
    <property type="nucleotide sequence ID" value="NZ_JAMTCV010000017.1"/>
</dbReference>
<evidence type="ECO:0000313" key="3">
    <source>
        <dbReference type="Proteomes" id="UP000219565"/>
    </source>
</evidence>
<dbReference type="Proteomes" id="UP000219565">
    <property type="component" value="Unassembled WGS sequence"/>
</dbReference>
<evidence type="ECO:0000313" key="2">
    <source>
        <dbReference type="EMBL" id="SNY88448.1"/>
    </source>
</evidence>